<proteinExistence type="predicted"/>
<evidence type="ECO:0000256" key="1">
    <source>
        <dbReference type="ARBA" id="ARBA00022670"/>
    </source>
</evidence>
<keyword evidence="3" id="KW-0732">Signal</keyword>
<dbReference type="Gene3D" id="2.40.10.120">
    <property type="match status" value="1"/>
</dbReference>
<evidence type="ECO:0000313" key="5">
    <source>
        <dbReference type="EMBL" id="GFG56139.1"/>
    </source>
</evidence>
<dbReference type="SUPFAM" id="SSF50156">
    <property type="entry name" value="PDZ domain-like"/>
    <property type="match status" value="1"/>
</dbReference>
<evidence type="ECO:0000256" key="2">
    <source>
        <dbReference type="ARBA" id="ARBA00022801"/>
    </source>
</evidence>
<dbReference type="Pfam" id="PF13365">
    <property type="entry name" value="Trypsin_2"/>
    <property type="match status" value="1"/>
</dbReference>
<dbReference type="Gene3D" id="2.30.42.10">
    <property type="match status" value="1"/>
</dbReference>
<dbReference type="PANTHER" id="PTHR43343">
    <property type="entry name" value="PEPTIDASE S12"/>
    <property type="match status" value="1"/>
</dbReference>
<evidence type="ECO:0000313" key="6">
    <source>
        <dbReference type="Proteomes" id="UP000465241"/>
    </source>
</evidence>
<dbReference type="InterPro" id="IPR001940">
    <property type="entry name" value="Peptidase_S1C"/>
</dbReference>
<dbReference type="InterPro" id="IPR036034">
    <property type="entry name" value="PDZ_sf"/>
</dbReference>
<dbReference type="InterPro" id="IPR001478">
    <property type="entry name" value="PDZ"/>
</dbReference>
<keyword evidence="1" id="KW-0645">Protease</keyword>
<dbReference type="Pfam" id="PF00595">
    <property type="entry name" value="PDZ"/>
    <property type="match status" value="1"/>
</dbReference>
<dbReference type="AlphaFoldDB" id="A0A7I9WF59"/>
<feature type="domain" description="PDZ" evidence="4">
    <location>
        <begin position="246"/>
        <end position="296"/>
    </location>
</feature>
<evidence type="ECO:0000256" key="3">
    <source>
        <dbReference type="SAM" id="SignalP"/>
    </source>
</evidence>
<dbReference type="GO" id="GO:0006508">
    <property type="term" value="P:proteolysis"/>
    <property type="evidence" value="ECO:0007669"/>
    <property type="project" value="UniProtKB-KW"/>
</dbReference>
<dbReference type="Proteomes" id="UP000465241">
    <property type="component" value="Unassembled WGS sequence"/>
</dbReference>
<protein>
    <submittedName>
        <fullName evidence="5">Trypsin</fullName>
    </submittedName>
</protein>
<reference evidence="5 6" key="1">
    <citation type="journal article" date="2019" name="Emerg. Microbes Infect.">
        <title>Comprehensive subspecies identification of 175 nontuberculous mycobacteria species based on 7547 genomic profiles.</title>
        <authorList>
            <person name="Matsumoto Y."/>
            <person name="Kinjo T."/>
            <person name="Motooka D."/>
            <person name="Nabeya D."/>
            <person name="Jung N."/>
            <person name="Uechi K."/>
            <person name="Horii T."/>
            <person name="Iida T."/>
            <person name="Fujita J."/>
            <person name="Nakamura S."/>
        </authorList>
    </citation>
    <scope>NUCLEOTIDE SEQUENCE [LARGE SCALE GENOMIC DNA]</scope>
    <source>
        <strain evidence="5 6">JCM 13392</strain>
    </source>
</reference>
<dbReference type="GO" id="GO:0004252">
    <property type="term" value="F:serine-type endopeptidase activity"/>
    <property type="evidence" value="ECO:0007669"/>
    <property type="project" value="InterPro"/>
</dbReference>
<feature type="signal peptide" evidence="3">
    <location>
        <begin position="1"/>
        <end position="29"/>
    </location>
</feature>
<dbReference type="PROSITE" id="PS50106">
    <property type="entry name" value="PDZ"/>
    <property type="match status" value="1"/>
</dbReference>
<organism evidence="5 6">
    <name type="scientific">Mycolicibacterium murale</name>
    <dbReference type="NCBI Taxonomy" id="182220"/>
    <lineage>
        <taxon>Bacteria</taxon>
        <taxon>Bacillati</taxon>
        <taxon>Actinomycetota</taxon>
        <taxon>Actinomycetes</taxon>
        <taxon>Mycobacteriales</taxon>
        <taxon>Mycobacteriaceae</taxon>
        <taxon>Mycolicibacterium</taxon>
    </lineage>
</organism>
<dbReference type="SUPFAM" id="SSF50494">
    <property type="entry name" value="Trypsin-like serine proteases"/>
    <property type="match status" value="1"/>
</dbReference>
<dbReference type="InterPro" id="IPR051201">
    <property type="entry name" value="Chloro_Bact_Ser_Proteases"/>
</dbReference>
<dbReference type="InterPro" id="IPR009003">
    <property type="entry name" value="Peptidase_S1_PA"/>
</dbReference>
<comment type="caution">
    <text evidence="5">The sequence shown here is derived from an EMBL/GenBank/DDBJ whole genome shotgun (WGS) entry which is preliminary data.</text>
</comment>
<gene>
    <name evidence="5" type="ORF">MMUR_02750</name>
</gene>
<sequence length="337" mass="34221">MAAYRSLLWTLAALVALVVPLTGAPLAHAEPLPVENSLVQISTRADFQGVVGNGTGIILTPEGVVLTNHHVIQGADAIRALTLSNGQTYDADVLGYDRNNDVAVIQLRGAAGLIPAPIGDSSALRVGEPVTTMGNANGTGNPLTREQGAVTELGATISAEDELTGSSHSLDNLIESSTNLRSGDSGGALINGAGQVVGLNAAATYNFRLNGESTPGGQGFAIPINDAMSIVNQIRSGAASPEVHIGPSAILGVGVNAVDEGDGLPIQSVLRGGPAEVAGVRPGDTLLRIDGVPITSANALTSVLDQRYPGNNIEIAWRDRSGVERVARAVLGSGATS</sequence>
<feature type="chain" id="PRO_5029493973" evidence="3">
    <location>
        <begin position="30"/>
        <end position="337"/>
    </location>
</feature>
<keyword evidence="2" id="KW-0378">Hydrolase</keyword>
<dbReference type="PANTHER" id="PTHR43343:SF3">
    <property type="entry name" value="PROTEASE DO-LIKE 8, CHLOROPLASTIC"/>
    <property type="match status" value="1"/>
</dbReference>
<evidence type="ECO:0000259" key="4">
    <source>
        <dbReference type="PROSITE" id="PS50106"/>
    </source>
</evidence>
<dbReference type="RefSeq" id="WP_068914547.1">
    <property type="nucleotide sequence ID" value="NZ_BAAAMC010000016.1"/>
</dbReference>
<dbReference type="SMART" id="SM00228">
    <property type="entry name" value="PDZ"/>
    <property type="match status" value="1"/>
</dbReference>
<dbReference type="PRINTS" id="PR00834">
    <property type="entry name" value="PROTEASES2C"/>
</dbReference>
<keyword evidence="6" id="KW-1185">Reference proteome</keyword>
<dbReference type="EMBL" id="BLKT01000003">
    <property type="protein sequence ID" value="GFG56139.1"/>
    <property type="molecule type" value="Genomic_DNA"/>
</dbReference>
<name>A0A7I9WF59_9MYCO</name>
<accession>A0A7I9WF59</accession>